<feature type="signal peptide" evidence="2">
    <location>
        <begin position="1"/>
        <end position="19"/>
    </location>
</feature>
<feature type="compositionally biased region" description="Pro residues" evidence="1">
    <location>
        <begin position="308"/>
        <end position="323"/>
    </location>
</feature>
<feature type="compositionally biased region" description="Low complexity" evidence="1">
    <location>
        <begin position="588"/>
        <end position="598"/>
    </location>
</feature>
<feature type="region of interest" description="Disordered" evidence="1">
    <location>
        <begin position="524"/>
        <end position="572"/>
    </location>
</feature>
<reference evidence="3" key="1">
    <citation type="submission" date="2023-11" db="EMBL/GenBank/DDBJ databases">
        <title>Genome assemblies of two species of porcelain crab, Petrolisthes cinctipes and Petrolisthes manimaculis (Anomura: Porcellanidae).</title>
        <authorList>
            <person name="Angst P."/>
        </authorList>
    </citation>
    <scope>NUCLEOTIDE SEQUENCE</scope>
    <source>
        <strain evidence="3">PB745_02</strain>
        <tissue evidence="3">Gill</tissue>
    </source>
</reference>
<protein>
    <submittedName>
        <fullName evidence="3">Uncharacterized protein</fullName>
    </submittedName>
</protein>
<feature type="chain" id="PRO_5041971200" evidence="2">
    <location>
        <begin position="20"/>
        <end position="690"/>
    </location>
</feature>
<dbReference type="EMBL" id="JAWZYT010005000">
    <property type="protein sequence ID" value="KAK4291944.1"/>
    <property type="molecule type" value="Genomic_DNA"/>
</dbReference>
<evidence type="ECO:0000256" key="2">
    <source>
        <dbReference type="SAM" id="SignalP"/>
    </source>
</evidence>
<proteinExistence type="predicted"/>
<feature type="compositionally biased region" description="Polar residues" evidence="1">
    <location>
        <begin position="406"/>
        <end position="427"/>
    </location>
</feature>
<feature type="region of interest" description="Disordered" evidence="1">
    <location>
        <begin position="258"/>
        <end position="371"/>
    </location>
</feature>
<feature type="region of interest" description="Disordered" evidence="1">
    <location>
        <begin position="393"/>
        <end position="431"/>
    </location>
</feature>
<comment type="caution">
    <text evidence="3">The sequence shown here is derived from an EMBL/GenBank/DDBJ whole genome shotgun (WGS) entry which is preliminary data.</text>
</comment>
<organism evidence="3 4">
    <name type="scientific">Petrolisthes manimaculis</name>
    <dbReference type="NCBI Taxonomy" id="1843537"/>
    <lineage>
        <taxon>Eukaryota</taxon>
        <taxon>Metazoa</taxon>
        <taxon>Ecdysozoa</taxon>
        <taxon>Arthropoda</taxon>
        <taxon>Crustacea</taxon>
        <taxon>Multicrustacea</taxon>
        <taxon>Malacostraca</taxon>
        <taxon>Eumalacostraca</taxon>
        <taxon>Eucarida</taxon>
        <taxon>Decapoda</taxon>
        <taxon>Pleocyemata</taxon>
        <taxon>Anomura</taxon>
        <taxon>Galatheoidea</taxon>
        <taxon>Porcellanidae</taxon>
        <taxon>Petrolisthes</taxon>
    </lineage>
</organism>
<dbReference type="Proteomes" id="UP001292094">
    <property type="component" value="Unassembled WGS sequence"/>
</dbReference>
<dbReference type="AlphaFoldDB" id="A0AAE1NMR9"/>
<name>A0AAE1NMR9_9EUCA</name>
<feature type="region of interest" description="Disordered" evidence="1">
    <location>
        <begin position="588"/>
        <end position="615"/>
    </location>
</feature>
<evidence type="ECO:0000313" key="4">
    <source>
        <dbReference type="Proteomes" id="UP001292094"/>
    </source>
</evidence>
<feature type="compositionally biased region" description="Low complexity" evidence="1">
    <location>
        <begin position="528"/>
        <end position="543"/>
    </location>
</feature>
<keyword evidence="2" id="KW-0732">Signal</keyword>
<sequence>MRAWAVILKMMVMIILVLGLKLGQGQELGQNIKRKNWKVSDFIKDTMDLKLQTTGLQGTTDARAIKTGLSGKLYRDIDLYKKVNELKESFASHRLYFHLLSYNSLLTLLTETPQLLKGSAVSSKLVQAVEHLHYQLHQAQKVMYNITSTIKASSSLYKVDENALMQYLYKSLTKPLSRWLSLNMKNYLHQVLVETPFTEIVQQNTTLSQPQLYEETKYLSNHTYPAHRTRRQLPPVKERHKVTKMPVSISDTAVTRIPFQSPDSLTHRPTSIRHPISNLHPLSHRPQGPPRVPVTISHFKANLDFPRRPAPPPSPEPTTPPSSKPTLSPSQPTQPPVPSPLTRPPSILPEPIDPVSLLMSHGGRPRPPIPITEAPVRQQLLDALQQLTQLQNHFNQQQQPQKSFHEVTQQSQHSMSQTNLQQASVSQPAPELTEQLHTGIVTITSPTSSQPASQQLNVKVVSPLSQSLQTTHSSVATLPILQGPTQYPTSFYPGGYPGGSSYPILPYYPYPPISHFPHYQNCQGGGASTSTSTGPGVAAAAAAAGGGCGGGGSTSTSTSGGQSAGAAPGSVSVGGKPHVKIITTTQAPLPSQSPTQQGPQPPAPPAFSVSFDTGSPSMDATALGNSELENLMDALATLTSYFNQTVVQNPTGQYNTRIVHTKLCLLCLNMSTYCASILLPTSRDQEYCML</sequence>
<feature type="compositionally biased region" description="Low complexity" evidence="1">
    <location>
        <begin position="554"/>
        <end position="572"/>
    </location>
</feature>
<feature type="compositionally biased region" description="Pro residues" evidence="1">
    <location>
        <begin position="332"/>
        <end position="352"/>
    </location>
</feature>
<evidence type="ECO:0000313" key="3">
    <source>
        <dbReference type="EMBL" id="KAK4291944.1"/>
    </source>
</evidence>
<evidence type="ECO:0000256" key="1">
    <source>
        <dbReference type="SAM" id="MobiDB-lite"/>
    </source>
</evidence>
<gene>
    <name evidence="3" type="ORF">Pmani_035261</name>
</gene>
<accession>A0AAE1NMR9</accession>
<feature type="compositionally biased region" description="Gly residues" evidence="1">
    <location>
        <begin position="544"/>
        <end position="553"/>
    </location>
</feature>
<keyword evidence="4" id="KW-1185">Reference proteome</keyword>